<feature type="transmembrane region" description="Helical" evidence="2">
    <location>
        <begin position="349"/>
        <end position="367"/>
    </location>
</feature>
<sequence>MPCYPTPSQYREAVQWPQAAFLDPELQQATPEVDALGLPRVISGAFATVFVLRARTQRWAVRCFHAPVADLEVRYRALAQQLKHHPTLPFVPFTFLPEGIQLEGQRYPVLKMAWVEGVPLNRFVAEHLAEPTVLEQLAQAWVALLQQLETAEVAHGDLQHGNVLVSLEAGQPRLTLIDYDAVYVPALHRRRSPELGHRNYQHPDRSETDYGPWIDRFPALVIFTALQALRYRPDLWERYGGEEALLFRAHDFYAPDRSPLFQELLTLEPVRPLAAALRHACHLEPRQVPSLQQVQHGAPVVRLSRQRKHRPSATTAARVGVERAFLPALLGWSALSGAVGFGIGLWLGVGFWGVGVLGGLGLAAYRYQRNAVVRRRRRLQREQAFFVRLLSDLERQLTRLDQERKAFLAQQQQLQQARLRELQEAALRDRLKYHFIDEAASFEGLSHKVVIRLKAAGIRNAYQATPERVAKARQLSDETRARVNLWRAALVARYQEELPDQLSPAEALRLAHYVQHRLARFEEEMQRIREKMQAQQTELDQLRKRLAALPNVSFRKYLAYLLRLRSLPRLEGAPAPTPMPVGPNNRPLPAVEDTHRWWQQL</sequence>
<keyword evidence="1" id="KW-0175">Coiled coil</keyword>
<dbReference type="GO" id="GO:0004672">
    <property type="term" value="F:protein kinase activity"/>
    <property type="evidence" value="ECO:0007669"/>
    <property type="project" value="InterPro"/>
</dbReference>
<keyword evidence="2" id="KW-0472">Membrane</keyword>
<evidence type="ECO:0000256" key="1">
    <source>
        <dbReference type="SAM" id="Coils"/>
    </source>
</evidence>
<organism evidence="4">
    <name type="scientific">Rhodothermus marinus</name>
    <name type="common">Rhodothermus obamensis</name>
    <dbReference type="NCBI Taxonomy" id="29549"/>
    <lineage>
        <taxon>Bacteria</taxon>
        <taxon>Pseudomonadati</taxon>
        <taxon>Rhodothermota</taxon>
        <taxon>Rhodothermia</taxon>
        <taxon>Rhodothermales</taxon>
        <taxon>Rhodothermaceae</taxon>
        <taxon>Rhodothermus</taxon>
    </lineage>
</organism>
<dbReference type="Gene3D" id="1.10.510.10">
    <property type="entry name" value="Transferase(Phosphotransferase) domain 1"/>
    <property type="match status" value="1"/>
</dbReference>
<dbReference type="PROSITE" id="PS50011">
    <property type="entry name" value="PROTEIN_KINASE_DOM"/>
    <property type="match status" value="1"/>
</dbReference>
<dbReference type="EMBL" id="DSGB01000002">
    <property type="protein sequence ID" value="HER95167.1"/>
    <property type="molecule type" value="Genomic_DNA"/>
</dbReference>
<dbReference type="AlphaFoldDB" id="A0A7V2F5K4"/>
<feature type="coiled-coil region" evidence="1">
    <location>
        <begin position="511"/>
        <end position="545"/>
    </location>
</feature>
<feature type="domain" description="Protein kinase" evidence="3">
    <location>
        <begin position="35"/>
        <end position="301"/>
    </location>
</feature>
<name>A0A7V2F5K4_RHOMR</name>
<keyword evidence="2" id="KW-1133">Transmembrane helix</keyword>
<dbReference type="InterPro" id="IPR011009">
    <property type="entry name" value="Kinase-like_dom_sf"/>
</dbReference>
<comment type="caution">
    <text evidence="4">The sequence shown here is derived from an EMBL/GenBank/DDBJ whole genome shotgun (WGS) entry which is preliminary data.</text>
</comment>
<protein>
    <recommendedName>
        <fullName evidence="3">Protein kinase domain-containing protein</fullName>
    </recommendedName>
</protein>
<evidence type="ECO:0000256" key="2">
    <source>
        <dbReference type="SAM" id="Phobius"/>
    </source>
</evidence>
<gene>
    <name evidence="4" type="ORF">ENO59_01395</name>
</gene>
<dbReference type="GO" id="GO:0005524">
    <property type="term" value="F:ATP binding"/>
    <property type="evidence" value="ECO:0007669"/>
    <property type="project" value="InterPro"/>
</dbReference>
<dbReference type="SUPFAM" id="SSF56112">
    <property type="entry name" value="Protein kinase-like (PK-like)"/>
    <property type="match status" value="1"/>
</dbReference>
<evidence type="ECO:0000313" key="4">
    <source>
        <dbReference type="EMBL" id="HER95167.1"/>
    </source>
</evidence>
<evidence type="ECO:0000259" key="3">
    <source>
        <dbReference type="PROSITE" id="PS50011"/>
    </source>
</evidence>
<proteinExistence type="predicted"/>
<dbReference type="InterPro" id="IPR000719">
    <property type="entry name" value="Prot_kinase_dom"/>
</dbReference>
<reference evidence="4" key="1">
    <citation type="journal article" date="2020" name="mSystems">
        <title>Genome- and Community-Level Interaction Insights into Carbon Utilization and Element Cycling Functions of Hydrothermarchaeota in Hydrothermal Sediment.</title>
        <authorList>
            <person name="Zhou Z."/>
            <person name="Liu Y."/>
            <person name="Xu W."/>
            <person name="Pan J."/>
            <person name="Luo Z.H."/>
            <person name="Li M."/>
        </authorList>
    </citation>
    <scope>NUCLEOTIDE SEQUENCE [LARGE SCALE GENOMIC DNA]</scope>
    <source>
        <strain evidence="4">SpSt-143</strain>
    </source>
</reference>
<keyword evidence="2" id="KW-0812">Transmembrane</keyword>
<accession>A0A7V2F5K4</accession>
<feature type="coiled-coil region" evidence="1">
    <location>
        <begin position="390"/>
        <end position="425"/>
    </location>
</feature>